<keyword evidence="3" id="KW-0597">Phosphoprotein</keyword>
<sequence>MSFAGQSSAPWQRNVMQGHPQGGAFHQGPPQMFMQAPQQNNMAAFGGGGMASGGNMFPSGGGGSVSYPQPRTGLNPVAFQQGTGGGSGGGGGQAQHYNSIGTVTKINNECGLVNDEVFFYRNVCKGPEPKLGDRVIFEATYSNTGQFKWNATRIQLMQHQPQPLMGSGKGYNSISANDYQRGGPLGRHNSPKRGISPIRGGADRHSRHERERRERERDRPRRSTERHEDEHERKRRREERSRERVGARAGIEGRSAAAVATGRGERERERHDSTRREREERERDNERTRERDHQRLVTKGRRNRPIRRYMVQIPKFQLAYKSADVQKLRQRYSTLYIPSDFFHANIKWSQTFALDNPFSMRRPCQFHIMHKLVETPFEQKSELLEPSDANYLYSAKVMLLSLPTIAELYEKCFEKDDDDVDHHAVHPSRLISFLVGVRGRNEPMAIGGPWSPSLDGENPDKDPAVLIRTAIRTCKALTGVDLSNCTQWYRFLELYYHRTEYKNMEKDGPPRVETVVIFLPDVHSCMSSISDWQNLTQTYKTAVENAIARRTAAANKAITAATSEEDSKSIAAGEKSTLAEKVAEGDDDNESATISVANPEEEITAAAEFTMDEADSNNDEAAAAISADTGAATEAVEENEEPAPEPTHYTLLDLKSMKVQEIRDELLARNLSDKGVRNVVMARLAKALNNEKAEELKAKKQSKQVYKNAESKDIKPKKEKDEECENEDKMEVDTTNNAAEVKAKEEGNKAKSNEKEKVKKSKEPAKVKKEKNSTNGENQNNEKDNNEEQEEWADMDFEMSDIVILDEYDASKNPEDASPKEMDEKEKAQLTRRYTLPNSPHIIVHPNKNAKGGKFDCAVMSLSVLLDYHPEDTKERFFEVSLFAELFNEMLMRDFGFNIYKEIYLFKETHNELNTEKSQEEKMEGETNSEDKVKEEKIKESTKEGGAGDQVKTNNVTGGGKTIKEEKTSKDREEDTQSMKSETRKRKLSISTSTNGKDKELPKEEKKIVVVKPQLLLSFIYFDTTHCGYIFETDLEDLFAILGLRLSRSQIKKVLGKLATRQAIYYRKLTDKEESLDTVPTIEDNDDLPEEELQRIAAGNWFYEHIFAQSDQYVEEDEELEHDLEEDRDGLINYHGAVIHVGKLVDQIKRTEKNYSDLEKLHNDLLKQHNDLQKDNHKSNGKVKDLQSEVKSLTRKLNETNQDLNAVNRKFRDQNATLSYIYNRVSPYFVREKEQKPENSKDKDTDKDKDKEKDNKDKDKEKSKEKEKEKEKDKETDNNKEKDKEKNKEKEKSKDDKDKDKIVKEKETSIVPVVAATKGAEKVAKKTADAKTPNGSKKDNITVAAAATATKSKDSK</sequence>
<dbReference type="Pfam" id="PF14443">
    <property type="entry name" value="DBC1"/>
    <property type="match status" value="1"/>
</dbReference>
<dbReference type="SUPFAM" id="SSF68906">
    <property type="entry name" value="SAP domain"/>
    <property type="match status" value="1"/>
</dbReference>
<dbReference type="STRING" id="7398.A0A1B0A2X6"/>
<dbReference type="PANTHER" id="PTHR14304:SF11">
    <property type="entry name" value="SAP DOMAIN-CONTAINING PROTEIN"/>
    <property type="match status" value="1"/>
</dbReference>
<name>A0A1B0A2X6_GLOPL</name>
<reference evidence="9" key="1">
    <citation type="submission" date="2014-03" db="EMBL/GenBank/DDBJ databases">
        <authorList>
            <person name="Aksoy S."/>
            <person name="Warren W."/>
            <person name="Wilson R.K."/>
        </authorList>
    </citation>
    <scope>NUCLEOTIDE SEQUENCE [LARGE SCALE GENOMIC DNA]</scope>
    <source>
        <strain evidence="9">IAEA</strain>
    </source>
</reference>
<keyword evidence="4 5" id="KW-0175">Coiled coil</keyword>
<dbReference type="InterPro" id="IPR045353">
    <property type="entry name" value="LAIKA"/>
</dbReference>
<protein>
    <recommendedName>
        <fullName evidence="7">SAP domain-containing protein</fullName>
    </recommendedName>
</protein>
<dbReference type="PROSITE" id="PS50800">
    <property type="entry name" value="SAP"/>
    <property type="match status" value="1"/>
</dbReference>
<feature type="compositionally biased region" description="Basic and acidic residues" evidence="6">
    <location>
        <begin position="914"/>
        <end position="943"/>
    </location>
</feature>
<dbReference type="GO" id="GO:0006355">
    <property type="term" value="P:regulation of DNA-templated transcription"/>
    <property type="evidence" value="ECO:0007669"/>
    <property type="project" value="InterPro"/>
</dbReference>
<dbReference type="Pfam" id="PF19256">
    <property type="entry name" value="LAIKA"/>
    <property type="match status" value="1"/>
</dbReference>
<accession>A0A1B0A2X6</accession>
<evidence type="ECO:0000256" key="6">
    <source>
        <dbReference type="SAM" id="MobiDB-lite"/>
    </source>
</evidence>
<evidence type="ECO:0000256" key="1">
    <source>
        <dbReference type="ARBA" id="ARBA00004496"/>
    </source>
</evidence>
<evidence type="ECO:0000256" key="4">
    <source>
        <dbReference type="ARBA" id="ARBA00023054"/>
    </source>
</evidence>
<feature type="region of interest" description="Disordered" evidence="6">
    <location>
        <begin position="1"/>
        <end position="29"/>
    </location>
</feature>
<dbReference type="VEuPathDB" id="VectorBase:GPAI032847"/>
<feature type="region of interest" description="Disordered" evidence="6">
    <location>
        <begin position="161"/>
        <end position="300"/>
    </location>
</feature>
<evidence type="ECO:0000313" key="9">
    <source>
        <dbReference type="Proteomes" id="UP000092445"/>
    </source>
</evidence>
<evidence type="ECO:0000256" key="3">
    <source>
        <dbReference type="ARBA" id="ARBA00022553"/>
    </source>
</evidence>
<organism evidence="8 9">
    <name type="scientific">Glossina pallidipes</name>
    <name type="common">Tsetse fly</name>
    <dbReference type="NCBI Taxonomy" id="7398"/>
    <lineage>
        <taxon>Eukaryota</taxon>
        <taxon>Metazoa</taxon>
        <taxon>Ecdysozoa</taxon>
        <taxon>Arthropoda</taxon>
        <taxon>Hexapoda</taxon>
        <taxon>Insecta</taxon>
        <taxon>Pterygota</taxon>
        <taxon>Neoptera</taxon>
        <taxon>Endopterygota</taxon>
        <taxon>Diptera</taxon>
        <taxon>Brachycera</taxon>
        <taxon>Muscomorpha</taxon>
        <taxon>Hippoboscoidea</taxon>
        <taxon>Glossinidae</taxon>
        <taxon>Glossina</taxon>
    </lineage>
</organism>
<feature type="compositionally biased region" description="Basic and acidic residues" evidence="6">
    <location>
        <begin position="962"/>
        <end position="977"/>
    </location>
</feature>
<keyword evidence="2" id="KW-0963">Cytoplasm</keyword>
<dbReference type="InterPro" id="IPR036361">
    <property type="entry name" value="SAP_dom_sf"/>
</dbReference>
<evidence type="ECO:0000259" key="7">
    <source>
        <dbReference type="PROSITE" id="PS50800"/>
    </source>
</evidence>
<dbReference type="SMART" id="SM00513">
    <property type="entry name" value="SAP"/>
    <property type="match status" value="1"/>
</dbReference>
<feature type="compositionally biased region" description="Basic and acidic residues" evidence="6">
    <location>
        <begin position="263"/>
        <end position="295"/>
    </location>
</feature>
<keyword evidence="9" id="KW-1185">Reference proteome</keyword>
<dbReference type="InterPro" id="IPR025224">
    <property type="entry name" value="CCAR1/CCAR2"/>
</dbReference>
<dbReference type="InterPro" id="IPR003034">
    <property type="entry name" value="SAP_dom"/>
</dbReference>
<evidence type="ECO:0000313" key="8">
    <source>
        <dbReference type="EnsemblMetazoa" id="GPAI032847-PA"/>
    </source>
</evidence>
<proteinExistence type="predicted"/>
<feature type="region of interest" description="Disordered" evidence="6">
    <location>
        <begin position="1231"/>
        <end position="1340"/>
    </location>
</feature>
<dbReference type="InterPro" id="IPR025954">
    <property type="entry name" value="DBC1/CARP1_inactive_NUDIX"/>
</dbReference>
<dbReference type="Pfam" id="PF14444">
    <property type="entry name" value="S1-like"/>
    <property type="match status" value="1"/>
</dbReference>
<dbReference type="Proteomes" id="UP000092445">
    <property type="component" value="Unassembled WGS sequence"/>
</dbReference>
<feature type="region of interest" description="Disordered" evidence="6">
    <location>
        <begin position="693"/>
        <end position="789"/>
    </location>
</feature>
<comment type="subcellular location">
    <subcellularLocation>
        <location evidence="1">Cytoplasm</location>
    </subcellularLocation>
</comment>
<dbReference type="InterPro" id="IPR025223">
    <property type="entry name" value="S1-like_RNA-bd_dom"/>
</dbReference>
<feature type="compositionally biased region" description="Basic and acidic residues" evidence="6">
    <location>
        <begin position="709"/>
        <end position="732"/>
    </location>
</feature>
<dbReference type="GO" id="GO:0005737">
    <property type="term" value="C:cytoplasm"/>
    <property type="evidence" value="ECO:0007669"/>
    <property type="project" value="UniProtKB-SubCell"/>
</dbReference>
<feature type="region of interest" description="Disordered" evidence="6">
    <location>
        <begin position="914"/>
        <end position="1002"/>
    </location>
</feature>
<feature type="coiled-coil region" evidence="5">
    <location>
        <begin position="1141"/>
        <end position="1210"/>
    </location>
</feature>
<dbReference type="PANTHER" id="PTHR14304">
    <property type="entry name" value="CELL DIVISION CYCLE AND APOPTOSIS REGULATOR PROTEIN"/>
    <property type="match status" value="1"/>
</dbReference>
<feature type="domain" description="SAP" evidence="7">
    <location>
        <begin position="654"/>
        <end position="688"/>
    </location>
</feature>
<dbReference type="EnsemblMetazoa" id="GPAI032847-RA">
    <property type="protein sequence ID" value="GPAI032847-PA"/>
    <property type="gene ID" value="GPAI032847"/>
</dbReference>
<feature type="compositionally biased region" description="Basic and acidic residues" evidence="6">
    <location>
        <begin position="741"/>
        <end position="772"/>
    </location>
</feature>
<dbReference type="SUPFAM" id="SSF90257">
    <property type="entry name" value="Myosin rod fragments"/>
    <property type="match status" value="1"/>
</dbReference>
<evidence type="ECO:0000256" key="5">
    <source>
        <dbReference type="SAM" id="Coils"/>
    </source>
</evidence>
<dbReference type="SMART" id="SM01122">
    <property type="entry name" value="DBC1"/>
    <property type="match status" value="1"/>
</dbReference>
<feature type="compositionally biased region" description="Basic and acidic residues" evidence="6">
    <location>
        <begin position="201"/>
        <end position="246"/>
    </location>
</feature>
<reference evidence="8" key="2">
    <citation type="submission" date="2020-05" db="UniProtKB">
        <authorList>
            <consortium name="EnsemblMetazoa"/>
        </authorList>
    </citation>
    <scope>IDENTIFICATION</scope>
    <source>
        <strain evidence="8">IAEA</strain>
    </source>
</reference>
<feature type="compositionally biased region" description="Polar residues" evidence="6">
    <location>
        <begin position="1"/>
        <end position="15"/>
    </location>
</feature>
<feature type="compositionally biased region" description="Basic and acidic residues" evidence="6">
    <location>
        <begin position="1231"/>
        <end position="1308"/>
    </location>
</feature>
<evidence type="ECO:0000256" key="2">
    <source>
        <dbReference type="ARBA" id="ARBA00022490"/>
    </source>
</evidence>
<feature type="compositionally biased region" description="Basic and acidic residues" evidence="6">
    <location>
        <begin position="1319"/>
        <end position="1329"/>
    </location>
</feature>
<dbReference type="GO" id="GO:0005634">
    <property type="term" value="C:nucleus"/>
    <property type="evidence" value="ECO:0007669"/>
    <property type="project" value="TreeGrafter"/>
</dbReference>